<feature type="binding site" evidence="24">
    <location>
        <position position="809"/>
    </location>
    <ligand>
        <name>Mo-molybdopterin</name>
        <dbReference type="ChEBI" id="CHEBI:71302"/>
    </ligand>
    <ligandPart>
        <name>Mo</name>
        <dbReference type="ChEBI" id="CHEBI:28685"/>
    </ligandPart>
</feature>
<evidence type="ECO:0000256" key="9">
    <source>
        <dbReference type="ARBA" id="ARBA00022630"/>
    </source>
</evidence>
<dbReference type="InterPro" id="IPR016167">
    <property type="entry name" value="FAD-bd_PCMH_sub1"/>
</dbReference>
<dbReference type="SUPFAM" id="SSF54292">
    <property type="entry name" value="2Fe-2S ferredoxin-like"/>
    <property type="match status" value="1"/>
</dbReference>
<feature type="binding site" evidence="23">
    <location>
        <begin position="275"/>
        <end position="282"/>
    </location>
    <ligand>
        <name>FAD</name>
        <dbReference type="ChEBI" id="CHEBI:57692"/>
    </ligand>
</feature>
<dbReference type="SMART" id="SM01092">
    <property type="entry name" value="CO_deh_flav_C"/>
    <property type="match status" value="1"/>
</dbReference>
<feature type="binding site" evidence="23">
    <location>
        <position position="922"/>
    </location>
    <ligand>
        <name>substrate</name>
    </ligand>
</feature>
<feature type="binding site" evidence="24">
    <location>
        <position position="65"/>
    </location>
    <ligand>
        <name>[2Fe-2S] cluster</name>
        <dbReference type="ChEBI" id="CHEBI:190135"/>
        <label>1</label>
    </ligand>
</feature>
<feature type="domain" description="FAD-binding PCMH-type" evidence="26">
    <location>
        <begin position="247"/>
        <end position="432"/>
    </location>
</feature>
<feature type="active site" description="Proton acceptor" evidence="22">
    <location>
        <position position="1303"/>
    </location>
</feature>
<keyword evidence="10 24" id="KW-0001">2Fe-2S</keyword>
<dbReference type="PROSITE" id="PS00559">
    <property type="entry name" value="MOLYBDOPTERIN_EUK"/>
    <property type="match status" value="1"/>
</dbReference>
<evidence type="ECO:0000256" key="19">
    <source>
        <dbReference type="ARBA" id="ARBA00047378"/>
    </source>
</evidence>
<protein>
    <recommendedName>
        <fullName evidence="7">Xanthine dehydrogenase/oxidase</fullName>
        <ecNumber evidence="5">1.17.1.4</ecNumber>
        <ecNumber evidence="6">1.17.3.2</ecNumber>
    </recommendedName>
</protein>
<dbReference type="FunFam" id="3.30.365.10:FF:000001">
    <property type="entry name" value="Xanthine dehydrogenase oxidase"/>
    <property type="match status" value="1"/>
</dbReference>
<dbReference type="PANTHER" id="PTHR45444:SF3">
    <property type="entry name" value="XANTHINE DEHYDROGENASE"/>
    <property type="match status" value="1"/>
</dbReference>
<dbReference type="Pfam" id="PF03450">
    <property type="entry name" value="CO_deh_flav_C"/>
    <property type="match status" value="1"/>
</dbReference>
<evidence type="ECO:0000256" key="15">
    <source>
        <dbReference type="ARBA" id="ARBA00023014"/>
    </source>
</evidence>
<feature type="binding site" evidence="23">
    <location>
        <position position="956"/>
    </location>
    <ligand>
        <name>substrate</name>
    </ligand>
</feature>
<dbReference type="InterPro" id="IPR016208">
    <property type="entry name" value="Ald_Oxase/xanthine_DH-like"/>
</dbReference>
<dbReference type="Gene3D" id="3.30.465.10">
    <property type="match status" value="1"/>
</dbReference>
<dbReference type="SUPFAM" id="SSF55447">
    <property type="entry name" value="CO dehydrogenase flavoprotein C-terminal domain-like"/>
    <property type="match status" value="1"/>
</dbReference>
<feature type="binding site" evidence="24">
    <location>
        <position position="127"/>
    </location>
    <ligand>
        <name>[2Fe-2S] cluster</name>
        <dbReference type="ChEBI" id="CHEBI:190135"/>
        <label>2</label>
    </ligand>
</feature>
<sequence>MSEINGTMADVKTRSGSDDLIFFVNGQKIVETNADPETTLLVYLRRKLGLTGTKLGCAEGGCGACTVMLSRYLPHSEQLLHYAINACLAPICSLHLVAVTTVEGIGSVAQKLHPVQERIAKSHGSQCGFCTPGMVMSIYALLRNNPTPTMAEVEEAFQGNLCRCTGYRPILEGYKTFTVEGGCCGREGGCCGTNGSRAEEPSEDDVAEATPLFDAGAFAPFDPTQEVIFPPELMSLTKGQRSRSLCFHGERVMWLQPASLGEFLCLKWKHPDARVVVGNTEVGIEMKFKNMVYPVILAPAFIPELNSVTHTDDGIMFGAACTLSHVQEVLKQAVETLPPHQTEVFLAVLEQLRWFAGQQIRNVAAVGGNVMTASPISDLNPVFMAAGCRLTLMDKDGSRVLQMDDSFFTGYRRTALRPQEILASIEIPYSKKTQFVSAFKQSPRREDDISIVTTAMSVTFSPGTNVVEDLRLSYGGMAATTVMAKKTAHRLLGRCWGEELLQEACSSLAEEMTLDPSAPGGMVTYRRTLTLSLFYKFYLTVLQKLRLQGVNVEVVRSDCLSATEIYRPQAPSSVQIYQAVPEGQSQDDVVGRPMMHLSALKQATGEAVYCDDVPLYENELYLSLITSSKAHARIMSIDTSAAERMPGVVCCVFADDIPGSNATGPILYDETVLADGQVCWFFSSGDVIRVRTTLTLSLPPQVTCVGHIVGAVVAVTHVQAQRAAKAVSIQYEELQPVVTIQEAIAAQAFYQPIRTIQKGDLEAGFNQAKHILEGEMHIGGQEHFYLETNVTLAVPRGEDGEMELFVSTQAAAKTQSLVAKALGVPENRVLVRVKRMGGGFGGKESRTTLLSTVVAVAANKLKRPVRCMLDRDEDMLITGGRHPFHGKYKVGFLGSGKVVALDVSYYSNCGNSMDLSLPIMERALFHMENSYSVANVRGRGFLCRTNLPSNTAFRGFGGPQGMMIAESWITDVAQSLGRPSEEVRRLNLYTEGESTPYNQVLDHVTLDRCWDECLSRSRYHQRQAAIDLYNRQNRWTKRGLAIVPTKFGISFTAIFLNQAGALVHIYTDGSVLLTHGGTEMGQGLHTKMVQVASRVLGIPCSKIHISETSTNTVPNTSPTAASASSDLNGAAVQNACKVLVSRLEPYKTRNPEGSWDDWVKAAYFDRVSLSANGFYKTPDLGYDFESNSGRAFNYFSYGVACSEVEVDCLTGAHKNLSTTIVMDVGHSLNPALDIGQVEGGFMQGLGLFTLEELHYSPQGVLLTRGPGSYKIPAFGDIPAQLSVSLLRDATNDKAIFASKAVGEPPLFLASSVFYAIKDAISAARAESGVSGPFRLDSPASAERIRNACMDQFTKLVRSSFSPNHHMYTQDALKESRDAVHLRIRQISRFHQMSWFCFCRSVSDDKTLMSGITEICSLKFVFAKTKPGPNCSDYLD</sequence>
<evidence type="ECO:0000259" key="25">
    <source>
        <dbReference type="PROSITE" id="PS51085"/>
    </source>
</evidence>
<dbReference type="InterPro" id="IPR001041">
    <property type="entry name" value="2Fe-2S_ferredoxin-type"/>
</dbReference>
<dbReference type="InterPro" id="IPR012675">
    <property type="entry name" value="Beta-grasp_dom_sf"/>
</dbReference>
<dbReference type="InterPro" id="IPR022407">
    <property type="entry name" value="OxRdtase_Mopterin_BS"/>
</dbReference>
<feature type="domain" description="2Fe-2S ferredoxin-type" evidence="25">
    <location>
        <begin position="18"/>
        <end position="105"/>
    </location>
</feature>
<evidence type="ECO:0000256" key="13">
    <source>
        <dbReference type="ARBA" id="ARBA00023002"/>
    </source>
</evidence>
<name>A0A7N9AXM2_9TELE</name>
<dbReference type="SUPFAM" id="SSF47741">
    <property type="entry name" value="CO dehydrogenase ISP C-domain like"/>
    <property type="match status" value="1"/>
</dbReference>
<feature type="binding site" evidence="23">
    <location>
        <position position="1052"/>
    </location>
    <ligand>
        <name>substrate</name>
    </ligand>
</feature>
<dbReference type="Gene3D" id="1.10.150.120">
    <property type="entry name" value="[2Fe-2S]-binding domain"/>
    <property type="match status" value="1"/>
</dbReference>
<evidence type="ECO:0000256" key="20">
    <source>
        <dbReference type="ARBA" id="ARBA00049017"/>
    </source>
</evidence>
<dbReference type="InterPro" id="IPR016169">
    <property type="entry name" value="FAD-bd_PCMH_sub2"/>
</dbReference>
<evidence type="ECO:0000256" key="21">
    <source>
        <dbReference type="ARBA" id="ARBA00049517"/>
    </source>
</evidence>
<dbReference type="SUPFAM" id="SSF54665">
    <property type="entry name" value="CO dehydrogenase molybdoprotein N-domain-like"/>
    <property type="match status" value="1"/>
</dbReference>
<keyword evidence="17" id="KW-0576">Peroxisome</keyword>
<dbReference type="InterPro" id="IPR016166">
    <property type="entry name" value="FAD-bd_PCMH"/>
</dbReference>
<evidence type="ECO:0000256" key="4">
    <source>
        <dbReference type="ARBA" id="ARBA00011738"/>
    </source>
</evidence>
<dbReference type="PROSITE" id="PS51085">
    <property type="entry name" value="2FE2S_FER_2"/>
    <property type="match status" value="1"/>
</dbReference>
<evidence type="ECO:0000256" key="1">
    <source>
        <dbReference type="ARBA" id="ARBA00001974"/>
    </source>
</evidence>
<dbReference type="Proteomes" id="UP000261640">
    <property type="component" value="Unplaced"/>
</dbReference>
<evidence type="ECO:0000256" key="17">
    <source>
        <dbReference type="ARBA" id="ARBA00023140"/>
    </source>
</evidence>
<keyword evidence="8 24" id="KW-0500">Molybdenum</keyword>
<dbReference type="PROSITE" id="PS51387">
    <property type="entry name" value="FAD_PCMH"/>
    <property type="match status" value="1"/>
</dbReference>
<feature type="binding site" evidence="24">
    <location>
        <position position="130"/>
    </location>
    <ligand>
        <name>[2Fe-2S] cluster</name>
        <dbReference type="ChEBI" id="CHEBI:190135"/>
        <label>2</label>
    </ligand>
</feature>
<dbReference type="InterPro" id="IPR002888">
    <property type="entry name" value="2Fe-2S-bd"/>
</dbReference>
<comment type="cofactor">
    <cofactor evidence="1 23">
        <name>FAD</name>
        <dbReference type="ChEBI" id="CHEBI:57692"/>
    </cofactor>
</comment>
<dbReference type="SUPFAM" id="SSF56003">
    <property type="entry name" value="Molybdenum cofactor-binding domain"/>
    <property type="match status" value="1"/>
</dbReference>
<evidence type="ECO:0000313" key="27">
    <source>
        <dbReference type="Ensembl" id="ENSMAMP00000052699.1"/>
    </source>
</evidence>
<dbReference type="Pfam" id="PF00941">
    <property type="entry name" value="FAD_binding_5"/>
    <property type="match status" value="1"/>
</dbReference>
<dbReference type="FunFam" id="3.10.20.30:FF:000015">
    <property type="entry name" value="Aldehyde oxidase 1"/>
    <property type="match status" value="1"/>
</dbReference>
<feature type="binding site" evidence="23">
    <location>
        <position position="378"/>
    </location>
    <ligand>
        <name>FAD</name>
        <dbReference type="ChEBI" id="CHEBI:57692"/>
    </ligand>
</feature>
<comment type="catalytic activity">
    <reaction evidence="19">
        <text>xanthine + O2 + H2O = urate + H2O2</text>
        <dbReference type="Rhea" id="RHEA:21132"/>
        <dbReference type="ChEBI" id="CHEBI:15377"/>
        <dbReference type="ChEBI" id="CHEBI:15379"/>
        <dbReference type="ChEBI" id="CHEBI:16240"/>
        <dbReference type="ChEBI" id="CHEBI:17712"/>
        <dbReference type="ChEBI" id="CHEBI:17775"/>
        <dbReference type="EC" id="1.17.3.2"/>
    </reaction>
</comment>
<dbReference type="InterPro" id="IPR036884">
    <property type="entry name" value="2Fe-2S-bd_dom_sf"/>
</dbReference>
<feature type="binding site" evidence="23">
    <location>
        <position position="440"/>
    </location>
    <ligand>
        <name>FAD</name>
        <dbReference type="ChEBI" id="CHEBI:57692"/>
    </ligand>
</feature>
<evidence type="ECO:0000256" key="2">
    <source>
        <dbReference type="ARBA" id="ARBA00004275"/>
    </source>
</evidence>
<dbReference type="SMART" id="SM01008">
    <property type="entry name" value="Ald_Xan_dh_C"/>
    <property type="match status" value="1"/>
</dbReference>
<comment type="cofactor">
    <cofactor evidence="24">
        <name>[2Fe-2S] cluster</name>
        <dbReference type="ChEBI" id="CHEBI:190135"/>
    </cofactor>
    <text evidence="24">Binds 2 [2Fe-2S] clusters.</text>
</comment>
<dbReference type="GO" id="GO:0051537">
    <property type="term" value="F:2 iron, 2 sulfur cluster binding"/>
    <property type="evidence" value="ECO:0007669"/>
    <property type="project" value="UniProtKB-KW"/>
</dbReference>
<dbReference type="GO" id="GO:0005506">
    <property type="term" value="F:iron ion binding"/>
    <property type="evidence" value="ECO:0007669"/>
    <property type="project" value="InterPro"/>
</dbReference>
<dbReference type="Pfam" id="PF20256">
    <property type="entry name" value="MoCoBD_2"/>
    <property type="match status" value="1"/>
</dbReference>
<dbReference type="InterPro" id="IPR046867">
    <property type="entry name" value="AldOxase/xan_DH_MoCoBD2"/>
</dbReference>
<evidence type="ECO:0000256" key="11">
    <source>
        <dbReference type="ARBA" id="ARBA00022723"/>
    </source>
</evidence>
<dbReference type="Ensembl" id="ENSMAMT00000047937.1">
    <property type="protein sequence ID" value="ENSMAMP00000052699.1"/>
    <property type="gene ID" value="ENSMAMG00000022670.2"/>
</dbReference>
<dbReference type="EC" id="1.17.3.2" evidence="6"/>
<evidence type="ECO:0000256" key="3">
    <source>
        <dbReference type="ARBA" id="ARBA00006849"/>
    </source>
</evidence>
<dbReference type="Gene3D" id="3.30.43.10">
    <property type="entry name" value="Uridine Diphospho-n-acetylenolpyruvylglucosamine Reductase, domain 2"/>
    <property type="match status" value="1"/>
</dbReference>
<evidence type="ECO:0000256" key="23">
    <source>
        <dbReference type="PIRSR" id="PIRSR000127-2"/>
    </source>
</evidence>
<dbReference type="GO" id="GO:0004854">
    <property type="term" value="F:xanthine dehydrogenase activity"/>
    <property type="evidence" value="ECO:0007669"/>
    <property type="project" value="UniProtKB-EC"/>
</dbReference>
<evidence type="ECO:0000256" key="6">
    <source>
        <dbReference type="ARBA" id="ARBA00013221"/>
    </source>
</evidence>
<dbReference type="Gene3D" id="3.30.390.50">
    <property type="entry name" value="CO dehydrogenase flavoprotein, C-terminal domain"/>
    <property type="match status" value="1"/>
</dbReference>
<dbReference type="Pfam" id="PF01315">
    <property type="entry name" value="Ald_Xan_dh_C"/>
    <property type="match status" value="1"/>
</dbReference>
<dbReference type="InterPro" id="IPR036010">
    <property type="entry name" value="2Fe-2S_ferredoxin-like_sf"/>
</dbReference>
<dbReference type="PIRSF" id="PIRSF000127">
    <property type="entry name" value="Xanthine_DH"/>
    <property type="match status" value="1"/>
</dbReference>
<dbReference type="Pfam" id="PF02738">
    <property type="entry name" value="MoCoBD_1"/>
    <property type="match status" value="1"/>
</dbReference>
<evidence type="ECO:0000313" key="28">
    <source>
        <dbReference type="Proteomes" id="UP000261640"/>
    </source>
</evidence>
<dbReference type="InterPro" id="IPR036856">
    <property type="entry name" value="Ald_Oxase/Xan_DH_a/b_sf"/>
</dbReference>
<keyword evidence="16" id="KW-0520">NAD</keyword>
<dbReference type="Gene3D" id="3.30.365.10">
    <property type="entry name" value="Aldehyde oxidase/xanthine dehydrogenase, molybdopterin binding domain"/>
    <property type="match status" value="5"/>
</dbReference>
<evidence type="ECO:0000256" key="22">
    <source>
        <dbReference type="PIRSR" id="PIRSR000127-1"/>
    </source>
</evidence>
<evidence type="ECO:0000256" key="14">
    <source>
        <dbReference type="ARBA" id="ARBA00023004"/>
    </source>
</evidence>
<reference evidence="27" key="1">
    <citation type="submission" date="2025-08" db="UniProtKB">
        <authorList>
            <consortium name="Ensembl"/>
        </authorList>
    </citation>
    <scope>IDENTIFICATION</scope>
</reference>
<feature type="binding site" evidence="24">
    <location>
        <position position="62"/>
    </location>
    <ligand>
        <name>[2Fe-2S] cluster</name>
        <dbReference type="ChEBI" id="CHEBI:190135"/>
        <label>1</label>
    </ligand>
</feature>
<keyword evidence="9" id="KW-0285">Flavoprotein</keyword>
<dbReference type="FunFam" id="3.30.390.50:FF:000001">
    <property type="entry name" value="Xanthine dehydrogenase oxidase"/>
    <property type="match status" value="1"/>
</dbReference>
<dbReference type="GO" id="GO:0005777">
    <property type="term" value="C:peroxisome"/>
    <property type="evidence" value="ECO:0007669"/>
    <property type="project" value="UniProtKB-SubCell"/>
</dbReference>
<dbReference type="InterPro" id="IPR014307">
    <property type="entry name" value="Xanthine_DH_ssu"/>
</dbReference>
<dbReference type="EC" id="1.17.1.4" evidence="5"/>
<dbReference type="InParanoid" id="A0A7N9AXM2"/>
<evidence type="ECO:0000256" key="10">
    <source>
        <dbReference type="ARBA" id="ARBA00022714"/>
    </source>
</evidence>
<evidence type="ECO:0000256" key="8">
    <source>
        <dbReference type="ARBA" id="ARBA00022505"/>
    </source>
</evidence>
<dbReference type="SUPFAM" id="SSF56176">
    <property type="entry name" value="FAD-binding/transporter-associated domain-like"/>
    <property type="match status" value="1"/>
</dbReference>
<evidence type="ECO:0000259" key="26">
    <source>
        <dbReference type="PROSITE" id="PS51387"/>
    </source>
</evidence>
<feature type="binding site" evidence="24">
    <location>
        <position position="164"/>
    </location>
    <ligand>
        <name>[2Fe-2S] cluster</name>
        <dbReference type="ChEBI" id="CHEBI:190135"/>
        <label>2</label>
    </ligand>
</feature>
<dbReference type="Gene3D" id="3.90.1170.50">
    <property type="entry name" value="Aldehyde oxidase/xanthine dehydrogenase, a/b hammerhead"/>
    <property type="match status" value="1"/>
</dbReference>
<comment type="subcellular location">
    <subcellularLocation>
        <location evidence="2">Peroxisome</location>
    </subcellularLocation>
</comment>
<dbReference type="InterPro" id="IPR036683">
    <property type="entry name" value="CO_DH_flav_C_dom_sf"/>
</dbReference>
<feature type="binding site" evidence="23">
    <location>
        <position position="422"/>
    </location>
    <ligand>
        <name>FAD</name>
        <dbReference type="ChEBI" id="CHEBI:57692"/>
    </ligand>
</feature>
<keyword evidence="15 24" id="KW-0411">Iron-sulfur</keyword>
<keyword evidence="12 23" id="KW-0274">FAD</keyword>
<feature type="binding site" evidence="24">
    <location>
        <position position="954"/>
    </location>
    <ligand>
        <name>Mo-molybdopterin</name>
        <dbReference type="ChEBI" id="CHEBI:71302"/>
    </ligand>
    <ligandPart>
        <name>Mo</name>
        <dbReference type="ChEBI" id="CHEBI:28685"/>
    </ligandPart>
</feature>
<evidence type="ECO:0000256" key="12">
    <source>
        <dbReference type="ARBA" id="ARBA00022827"/>
    </source>
</evidence>
<accession>A0A7N9AXM2</accession>
<comment type="catalytic activity">
    <reaction evidence="20">
        <text>xanthine + NAD(+) + H2O = urate + NADH + H(+)</text>
        <dbReference type="Rhea" id="RHEA:16669"/>
        <dbReference type="ChEBI" id="CHEBI:15377"/>
        <dbReference type="ChEBI" id="CHEBI:15378"/>
        <dbReference type="ChEBI" id="CHEBI:17712"/>
        <dbReference type="ChEBI" id="CHEBI:17775"/>
        <dbReference type="ChEBI" id="CHEBI:57540"/>
        <dbReference type="ChEBI" id="CHEBI:57945"/>
        <dbReference type="EC" id="1.17.1.4"/>
    </reaction>
</comment>
<keyword evidence="13" id="KW-0560">Oxidoreductase</keyword>
<dbReference type="InterPro" id="IPR006058">
    <property type="entry name" value="2Fe2S_fd_BS"/>
</dbReference>
<dbReference type="InterPro" id="IPR005107">
    <property type="entry name" value="CO_DH_flav_C"/>
</dbReference>
<comment type="cofactor">
    <cofactor evidence="24">
        <name>Mo-molybdopterin</name>
        <dbReference type="ChEBI" id="CHEBI:71302"/>
    </cofactor>
    <text evidence="24">Binds 1 Mo-molybdopterin (Mo-MPT) cofactor per subunit.</text>
</comment>
<dbReference type="Gene3D" id="3.10.20.30">
    <property type="match status" value="1"/>
</dbReference>
<dbReference type="InterPro" id="IPR002346">
    <property type="entry name" value="Mopterin_DH_FAD-bd"/>
</dbReference>
<dbReference type="Pfam" id="PF00111">
    <property type="entry name" value="Fer2"/>
    <property type="match status" value="1"/>
</dbReference>
<dbReference type="GO" id="GO:0004855">
    <property type="term" value="F:xanthine oxidase activity"/>
    <property type="evidence" value="ECO:0007669"/>
    <property type="project" value="UniProtKB-EC"/>
</dbReference>
<proteinExistence type="inferred from homology"/>
<dbReference type="InterPro" id="IPR037165">
    <property type="entry name" value="AldOxase/xan_DH_Mopterin-bd_sf"/>
</dbReference>
<dbReference type="NCBIfam" id="TIGR02963">
    <property type="entry name" value="xanthine_xdhA"/>
    <property type="match status" value="1"/>
</dbReference>
<keyword evidence="14 24" id="KW-0408">Iron</keyword>
<comment type="similarity">
    <text evidence="3">Belongs to the xanthine dehydrogenase family.</text>
</comment>
<dbReference type="GeneTree" id="ENSGT00950000183114"/>
<dbReference type="FunFam" id="3.30.365.10:FF:000004">
    <property type="entry name" value="Xanthine dehydrogenase oxidase"/>
    <property type="match status" value="1"/>
</dbReference>
<dbReference type="CDD" id="cd00207">
    <property type="entry name" value="fer2"/>
    <property type="match status" value="1"/>
</dbReference>
<dbReference type="InterPro" id="IPR000674">
    <property type="entry name" value="Ald_Oxase/Xan_DH_a/b"/>
</dbReference>
<comment type="catalytic activity">
    <reaction evidence="21">
        <text>hypoxanthine + NAD(+) + H2O = xanthine + NADH + H(+)</text>
        <dbReference type="Rhea" id="RHEA:24670"/>
        <dbReference type="ChEBI" id="CHEBI:15377"/>
        <dbReference type="ChEBI" id="CHEBI:15378"/>
        <dbReference type="ChEBI" id="CHEBI:17368"/>
        <dbReference type="ChEBI" id="CHEBI:17712"/>
        <dbReference type="ChEBI" id="CHEBI:57540"/>
        <dbReference type="ChEBI" id="CHEBI:57945"/>
        <dbReference type="EC" id="1.17.1.4"/>
    </reaction>
</comment>
<feature type="binding site" evidence="24">
    <location>
        <position position="162"/>
    </location>
    <ligand>
        <name>[2Fe-2S] cluster</name>
        <dbReference type="ChEBI" id="CHEBI:190135"/>
        <label>2</label>
    </ligand>
</feature>
<feature type="binding site" evidence="23">
    <location>
        <position position="355"/>
    </location>
    <ligand>
        <name>FAD</name>
        <dbReference type="ChEBI" id="CHEBI:57692"/>
    </ligand>
</feature>
<dbReference type="GO" id="GO:0071949">
    <property type="term" value="F:FAD binding"/>
    <property type="evidence" value="ECO:0007669"/>
    <property type="project" value="InterPro"/>
</dbReference>
<dbReference type="FunFam" id="3.30.365.10:FF:000003">
    <property type="entry name" value="Aldehyde oxidase 1"/>
    <property type="match status" value="1"/>
</dbReference>
<comment type="cofactor">
    <cofactor evidence="18">
        <name>[2Fe-2S] cluster</name>
        <dbReference type="ChEBI" id="CHEBI:190135"/>
    </cofactor>
</comment>
<dbReference type="PROSITE" id="PS00197">
    <property type="entry name" value="2FE2S_FER_1"/>
    <property type="match status" value="1"/>
</dbReference>
<evidence type="ECO:0000256" key="5">
    <source>
        <dbReference type="ARBA" id="ARBA00013123"/>
    </source>
</evidence>
<feature type="binding site" evidence="24">
    <location>
        <position position="840"/>
    </location>
    <ligand>
        <name>Mo-molybdopterin</name>
        <dbReference type="ChEBI" id="CHEBI:71302"/>
    </ligand>
    <ligandPart>
        <name>Mo</name>
        <dbReference type="ChEBI" id="CHEBI:28685"/>
    </ligandPart>
</feature>
<evidence type="ECO:0000256" key="18">
    <source>
        <dbReference type="ARBA" id="ARBA00034078"/>
    </source>
</evidence>
<feature type="binding site" evidence="24">
    <location>
        <position position="57"/>
    </location>
    <ligand>
        <name>[2Fe-2S] cluster</name>
        <dbReference type="ChEBI" id="CHEBI:190135"/>
        <label>1</label>
    </ligand>
</feature>
<evidence type="ECO:0000256" key="16">
    <source>
        <dbReference type="ARBA" id="ARBA00023027"/>
    </source>
</evidence>
<dbReference type="FunFam" id="3.30.465.10:FF:000004">
    <property type="entry name" value="Xanthine dehydrogenase/oxidase"/>
    <property type="match status" value="1"/>
</dbReference>
<keyword evidence="28" id="KW-1185">Reference proteome</keyword>
<evidence type="ECO:0000256" key="7">
    <source>
        <dbReference type="ARBA" id="ARBA00019137"/>
    </source>
</evidence>
<feature type="binding site" evidence="24">
    <location>
        <position position="1121"/>
    </location>
    <ligand>
        <name>Mo-molybdopterin</name>
        <dbReference type="ChEBI" id="CHEBI:71302"/>
    </ligand>
    <ligandPart>
        <name>Mo</name>
        <dbReference type="ChEBI" id="CHEBI:28685"/>
    </ligandPart>
</feature>
<feature type="binding site" evidence="24">
    <location>
        <position position="87"/>
    </location>
    <ligand>
        <name>[2Fe-2S] cluster</name>
        <dbReference type="ChEBI" id="CHEBI:190135"/>
        <label>1</label>
    </ligand>
</feature>
<evidence type="ECO:0000256" key="24">
    <source>
        <dbReference type="PIRSR" id="PIRSR000127-3"/>
    </source>
</evidence>
<keyword evidence="11 24" id="KW-0479">Metal-binding</keyword>
<dbReference type="PANTHER" id="PTHR45444">
    <property type="entry name" value="XANTHINE DEHYDROGENASE"/>
    <property type="match status" value="1"/>
</dbReference>
<dbReference type="Pfam" id="PF01799">
    <property type="entry name" value="Fer2_2"/>
    <property type="match status" value="1"/>
</dbReference>
<dbReference type="InterPro" id="IPR008274">
    <property type="entry name" value="AldOxase/xan_DH_MoCoBD1"/>
</dbReference>
<comment type="subunit">
    <text evidence="4">Homodimer.</text>
</comment>
<dbReference type="FunFam" id="1.10.150.120:FF:000001">
    <property type="entry name" value="Aldehyde oxidase 1"/>
    <property type="match status" value="1"/>
</dbReference>
<dbReference type="InterPro" id="IPR036318">
    <property type="entry name" value="FAD-bd_PCMH-like_sf"/>
</dbReference>
<organism evidence="27 28">
    <name type="scientific">Mastacembelus armatus</name>
    <name type="common">zig-zag eel</name>
    <dbReference type="NCBI Taxonomy" id="205130"/>
    <lineage>
        <taxon>Eukaryota</taxon>
        <taxon>Metazoa</taxon>
        <taxon>Chordata</taxon>
        <taxon>Craniata</taxon>
        <taxon>Vertebrata</taxon>
        <taxon>Euteleostomi</taxon>
        <taxon>Actinopterygii</taxon>
        <taxon>Neopterygii</taxon>
        <taxon>Teleostei</taxon>
        <taxon>Neoteleostei</taxon>
        <taxon>Acanthomorphata</taxon>
        <taxon>Anabantaria</taxon>
        <taxon>Synbranchiformes</taxon>
        <taxon>Mastacembelidae</taxon>
        <taxon>Mastacembelus</taxon>
    </lineage>
</organism>
<dbReference type="FunFam" id="3.30.43.10:FF:000001">
    <property type="entry name" value="Xanthine dehydrogenase/oxidase"/>
    <property type="match status" value="1"/>
</dbReference>
<feature type="binding site" evidence="23">
    <location>
        <position position="844"/>
    </location>
    <ligand>
        <name>substrate</name>
    </ligand>
</feature>
<reference evidence="27" key="2">
    <citation type="submission" date="2025-09" db="UniProtKB">
        <authorList>
            <consortium name="Ensembl"/>
        </authorList>
    </citation>
    <scope>IDENTIFICATION</scope>
</reference>
<dbReference type="GO" id="GO:0043546">
    <property type="term" value="F:molybdopterin cofactor binding"/>
    <property type="evidence" value="ECO:0007669"/>
    <property type="project" value="InterPro"/>
</dbReference>